<protein>
    <submittedName>
        <fullName evidence="2">Uncharacterized protein</fullName>
    </submittedName>
</protein>
<accession>A0AAN6Q2H1</accession>
<feature type="transmembrane region" description="Helical" evidence="1">
    <location>
        <begin position="31"/>
        <end position="55"/>
    </location>
</feature>
<gene>
    <name evidence="2" type="ORF">N658DRAFT_485216</name>
</gene>
<evidence type="ECO:0000256" key="1">
    <source>
        <dbReference type="SAM" id="Phobius"/>
    </source>
</evidence>
<organism evidence="2 3">
    <name type="scientific">Parathielavia hyrcaniae</name>
    <dbReference type="NCBI Taxonomy" id="113614"/>
    <lineage>
        <taxon>Eukaryota</taxon>
        <taxon>Fungi</taxon>
        <taxon>Dikarya</taxon>
        <taxon>Ascomycota</taxon>
        <taxon>Pezizomycotina</taxon>
        <taxon>Sordariomycetes</taxon>
        <taxon>Sordariomycetidae</taxon>
        <taxon>Sordariales</taxon>
        <taxon>Chaetomiaceae</taxon>
        <taxon>Parathielavia</taxon>
    </lineage>
</organism>
<proteinExistence type="predicted"/>
<keyword evidence="3" id="KW-1185">Reference proteome</keyword>
<name>A0AAN6Q2H1_9PEZI</name>
<dbReference type="Proteomes" id="UP001305647">
    <property type="component" value="Unassembled WGS sequence"/>
</dbReference>
<evidence type="ECO:0000313" key="2">
    <source>
        <dbReference type="EMBL" id="KAK4102384.1"/>
    </source>
</evidence>
<keyword evidence="1" id="KW-0812">Transmembrane</keyword>
<reference evidence="2" key="1">
    <citation type="journal article" date="2023" name="Mol. Phylogenet. Evol.">
        <title>Genome-scale phylogeny and comparative genomics of the fungal order Sordariales.</title>
        <authorList>
            <person name="Hensen N."/>
            <person name="Bonometti L."/>
            <person name="Westerberg I."/>
            <person name="Brannstrom I.O."/>
            <person name="Guillou S."/>
            <person name="Cros-Aarteil S."/>
            <person name="Calhoun S."/>
            <person name="Haridas S."/>
            <person name="Kuo A."/>
            <person name="Mondo S."/>
            <person name="Pangilinan J."/>
            <person name="Riley R."/>
            <person name="LaButti K."/>
            <person name="Andreopoulos B."/>
            <person name="Lipzen A."/>
            <person name="Chen C."/>
            <person name="Yan M."/>
            <person name="Daum C."/>
            <person name="Ng V."/>
            <person name="Clum A."/>
            <person name="Steindorff A."/>
            <person name="Ohm R.A."/>
            <person name="Martin F."/>
            <person name="Silar P."/>
            <person name="Natvig D.O."/>
            <person name="Lalanne C."/>
            <person name="Gautier V."/>
            <person name="Ament-Velasquez S.L."/>
            <person name="Kruys A."/>
            <person name="Hutchinson M.I."/>
            <person name="Powell A.J."/>
            <person name="Barry K."/>
            <person name="Miller A.N."/>
            <person name="Grigoriev I.V."/>
            <person name="Debuchy R."/>
            <person name="Gladieux P."/>
            <person name="Hiltunen Thoren M."/>
            <person name="Johannesson H."/>
        </authorList>
    </citation>
    <scope>NUCLEOTIDE SEQUENCE</scope>
    <source>
        <strain evidence="2">CBS 757.83</strain>
    </source>
</reference>
<feature type="transmembrane region" description="Helical" evidence="1">
    <location>
        <begin position="592"/>
        <end position="614"/>
    </location>
</feature>
<feature type="transmembrane region" description="Helical" evidence="1">
    <location>
        <begin position="114"/>
        <end position="133"/>
    </location>
</feature>
<reference evidence="2" key="2">
    <citation type="submission" date="2023-05" db="EMBL/GenBank/DDBJ databases">
        <authorList>
            <consortium name="Lawrence Berkeley National Laboratory"/>
            <person name="Steindorff A."/>
            <person name="Hensen N."/>
            <person name="Bonometti L."/>
            <person name="Westerberg I."/>
            <person name="Brannstrom I.O."/>
            <person name="Guillou S."/>
            <person name="Cros-Aarteil S."/>
            <person name="Calhoun S."/>
            <person name="Haridas S."/>
            <person name="Kuo A."/>
            <person name="Mondo S."/>
            <person name="Pangilinan J."/>
            <person name="Riley R."/>
            <person name="Labutti K."/>
            <person name="Andreopoulos B."/>
            <person name="Lipzen A."/>
            <person name="Chen C."/>
            <person name="Yanf M."/>
            <person name="Daum C."/>
            <person name="Ng V."/>
            <person name="Clum A."/>
            <person name="Ohm R."/>
            <person name="Martin F."/>
            <person name="Silar P."/>
            <person name="Natvig D."/>
            <person name="Lalanne C."/>
            <person name="Gautier V."/>
            <person name="Ament-Velasquez S.L."/>
            <person name="Kruys A."/>
            <person name="Hutchinson M.I."/>
            <person name="Powell A.J."/>
            <person name="Barry K."/>
            <person name="Miller A.N."/>
            <person name="Grigoriev I.V."/>
            <person name="Debuchy R."/>
            <person name="Gladieux P."/>
            <person name="Thoren M.H."/>
            <person name="Johannesson H."/>
        </authorList>
    </citation>
    <scope>NUCLEOTIDE SEQUENCE</scope>
    <source>
        <strain evidence="2">CBS 757.83</strain>
    </source>
</reference>
<keyword evidence="1" id="KW-0472">Membrane</keyword>
<dbReference type="EMBL" id="MU863631">
    <property type="protein sequence ID" value="KAK4102384.1"/>
    <property type="molecule type" value="Genomic_DNA"/>
</dbReference>
<comment type="caution">
    <text evidence="2">The sequence shown here is derived from an EMBL/GenBank/DDBJ whole genome shotgun (WGS) entry which is preliminary data.</text>
</comment>
<sequence length="739" mass="80574">MSEIATGVWQDHSKPGVFAWTLTLTISHGNILLSGLALLVTLAGASFWNITAFVLHSWKSANGDTMHALDLQQRVVLRNSRTSLSTVWSLLKLHHAWSGADRPGRSRRRRAQTCALVAPAVLVWAGFVAAAIFTACLANRADGTVVAPVKAGDCGVWRYESAALLTGAAHFRAASDTTAARSYVSAFYRNQSSFASGSSATRSRFVQPSLPIHTTKTAACPIPARDRCVLGEDGAFGMTTGLLDSHEMLGINAAPKDRVALQLSVTCSPVSVRDFVQWVLMNDNRTTMLAFFVGNLSEPDPAILGYDGGKLDPTLRGVGHLHHNESSRMGVDYISLSYKAPGKVLNTTLWEPIADFVRPDADVTLHILSQNSVMYSSPVFDPWFEANGSRFLGSFVLPNYMTSVMVCTDQYMLCNPNRPNLCSASGGVYALFDVVTSFLEDVDGLNSDTLGGDITALGDLRFNQRQLATALRLLDLVLLRETSTWRSVAPLGAAALWATGLVNQHVSPALPETQWQDEVLGWFQTTLAKLQAFVVDYPDNPESDTPGNGSAVLRPYSLNVGPASEATREFDDWWVSMCANQLVRTAGEVQNFTFFGVVLVVVACAVLMLLDLMLERLVELVFWRWLRRGPAARWARQARQARQADEQLQLLRRALSCPCGDDIDGVAQWKLGRWGIPVVEGVGGGQVDFRPPGLEQPTSYSWDARVAQKSVSQTARATNDSLEVLEEEVSYQTVAASKG</sequence>
<evidence type="ECO:0000313" key="3">
    <source>
        <dbReference type="Proteomes" id="UP001305647"/>
    </source>
</evidence>
<keyword evidence="1" id="KW-1133">Transmembrane helix</keyword>
<dbReference type="AlphaFoldDB" id="A0AAN6Q2H1"/>